<dbReference type="Proteomes" id="UP000316993">
    <property type="component" value="Unassembled WGS sequence"/>
</dbReference>
<name>A0A543LKX9_9BURK</name>
<dbReference type="InterPro" id="IPR049708">
    <property type="entry name" value="PP0621-like"/>
</dbReference>
<dbReference type="NCBIfam" id="NF041023">
    <property type="entry name" value="PP0621_fam"/>
    <property type="match status" value="1"/>
</dbReference>
<comment type="caution">
    <text evidence="1">The sequence shown here is derived from an EMBL/GenBank/DDBJ whole genome shotgun (WGS) entry which is preliminary data.</text>
</comment>
<reference evidence="1 2" key="1">
    <citation type="submission" date="2019-06" db="EMBL/GenBank/DDBJ databases">
        <title>Genomic Encyclopedia of Archaeal and Bacterial Type Strains, Phase II (KMG-II): from individual species to whole genera.</title>
        <authorList>
            <person name="Goeker M."/>
        </authorList>
    </citation>
    <scope>NUCLEOTIDE SEQUENCE [LARGE SCALE GENOMIC DNA]</scope>
    <source>
        <strain evidence="1 2">DSM 7270</strain>
    </source>
</reference>
<dbReference type="AlphaFoldDB" id="A0A543LKX9"/>
<proteinExistence type="predicted"/>
<sequence>MKYLVLLLVLVVAFGFWKSRRNLAQPSRPHQPSPPTPQDMVACAHCGLHLPRTDAIVQYGAHYCCADHLRAGPSHR</sequence>
<gene>
    <name evidence="1" type="ORF">BDD18_1034</name>
</gene>
<evidence type="ECO:0000313" key="2">
    <source>
        <dbReference type="Proteomes" id="UP000316993"/>
    </source>
</evidence>
<organism evidence="1 2">
    <name type="scientific">Acidovorax temperans</name>
    <dbReference type="NCBI Taxonomy" id="80878"/>
    <lineage>
        <taxon>Bacteria</taxon>
        <taxon>Pseudomonadati</taxon>
        <taxon>Pseudomonadota</taxon>
        <taxon>Betaproteobacteria</taxon>
        <taxon>Burkholderiales</taxon>
        <taxon>Comamonadaceae</taxon>
        <taxon>Acidovorax</taxon>
    </lineage>
</organism>
<protein>
    <submittedName>
        <fullName evidence="1">Uncharacterized protein</fullName>
    </submittedName>
</protein>
<accession>A0A543LKX9</accession>
<dbReference type="EMBL" id="VFPV01000001">
    <property type="protein sequence ID" value="TQN07881.1"/>
    <property type="molecule type" value="Genomic_DNA"/>
</dbReference>
<dbReference type="RefSeq" id="WP_066695053.1">
    <property type="nucleotide sequence ID" value="NZ_VFPV01000001.1"/>
</dbReference>
<evidence type="ECO:0000313" key="1">
    <source>
        <dbReference type="EMBL" id="TQN07881.1"/>
    </source>
</evidence>